<protein>
    <recommendedName>
        <fullName evidence="1">ATP-dependent DNA helicase</fullName>
        <ecNumber evidence="1">5.6.2.3</ecNumber>
    </recommendedName>
</protein>
<evidence type="ECO:0000313" key="5">
    <source>
        <dbReference type="Proteomes" id="UP000292082"/>
    </source>
</evidence>
<comment type="catalytic activity">
    <reaction evidence="1">
        <text>ATP + H2O = ADP + phosphate + H(+)</text>
        <dbReference type="Rhea" id="RHEA:13065"/>
        <dbReference type="ChEBI" id="CHEBI:15377"/>
        <dbReference type="ChEBI" id="CHEBI:15378"/>
        <dbReference type="ChEBI" id="CHEBI:30616"/>
        <dbReference type="ChEBI" id="CHEBI:43474"/>
        <dbReference type="ChEBI" id="CHEBI:456216"/>
        <dbReference type="EC" id="5.6.2.3"/>
    </reaction>
</comment>
<name>A0A4Q9P3F5_9APHY</name>
<dbReference type="Proteomes" id="UP000292957">
    <property type="component" value="Unassembled WGS sequence"/>
</dbReference>
<evidence type="ECO:0000313" key="3">
    <source>
        <dbReference type="EMBL" id="TBU29609.1"/>
    </source>
</evidence>
<dbReference type="GO" id="GO:0005524">
    <property type="term" value="F:ATP binding"/>
    <property type="evidence" value="ECO:0007669"/>
    <property type="project" value="UniProtKB-KW"/>
</dbReference>
<proteinExistence type="inferred from homology"/>
<dbReference type="STRING" id="114155.A0A4Q9P3F5"/>
<comment type="cofactor">
    <cofactor evidence="1">
        <name>Mg(2+)</name>
        <dbReference type="ChEBI" id="CHEBI:18420"/>
    </cofactor>
</comment>
<dbReference type="EMBL" id="ML143412">
    <property type="protein sequence ID" value="TBU29609.1"/>
    <property type="molecule type" value="Genomic_DNA"/>
</dbReference>
<keyword evidence="1" id="KW-0547">Nucleotide-binding</keyword>
<dbReference type="GO" id="GO:0000723">
    <property type="term" value="P:telomere maintenance"/>
    <property type="evidence" value="ECO:0007669"/>
    <property type="project" value="InterPro"/>
</dbReference>
<evidence type="ECO:0000256" key="1">
    <source>
        <dbReference type="RuleBase" id="RU363044"/>
    </source>
</evidence>
<keyword evidence="1" id="KW-0233">DNA recombination</keyword>
<keyword evidence="5" id="KW-1185">Reference proteome</keyword>
<organism evidence="4 5">
    <name type="scientific">Dichomitus squalens</name>
    <dbReference type="NCBI Taxonomy" id="114155"/>
    <lineage>
        <taxon>Eukaryota</taxon>
        <taxon>Fungi</taxon>
        <taxon>Dikarya</taxon>
        <taxon>Basidiomycota</taxon>
        <taxon>Agaricomycotina</taxon>
        <taxon>Agaricomycetes</taxon>
        <taxon>Polyporales</taxon>
        <taxon>Polyporaceae</taxon>
        <taxon>Dichomitus</taxon>
    </lineage>
</organism>
<reference evidence="4 5" key="1">
    <citation type="submission" date="2019-01" db="EMBL/GenBank/DDBJ databases">
        <title>Draft genome sequences of three monokaryotic isolates of the white-rot basidiomycete fungus Dichomitus squalens.</title>
        <authorList>
            <consortium name="DOE Joint Genome Institute"/>
            <person name="Lopez S.C."/>
            <person name="Andreopoulos B."/>
            <person name="Pangilinan J."/>
            <person name="Lipzen A."/>
            <person name="Riley R."/>
            <person name="Ahrendt S."/>
            <person name="Ng V."/>
            <person name="Barry K."/>
            <person name="Daum C."/>
            <person name="Grigoriev I.V."/>
            <person name="Hilden K.S."/>
            <person name="Makela M.R."/>
            <person name="de Vries R.P."/>
        </authorList>
    </citation>
    <scope>NUCLEOTIDE SEQUENCE [LARGE SCALE GENOMIC DNA]</scope>
    <source>
        <strain evidence="4 5">CBS 464.89</strain>
        <strain evidence="3">OM18370.1</strain>
    </source>
</reference>
<dbReference type="GO" id="GO:0043139">
    <property type="term" value="F:5'-3' DNA helicase activity"/>
    <property type="evidence" value="ECO:0007669"/>
    <property type="project" value="UniProtKB-EC"/>
</dbReference>
<feature type="non-terminal residue" evidence="4">
    <location>
        <position position="1"/>
    </location>
</feature>
<dbReference type="Gene3D" id="3.40.50.300">
    <property type="entry name" value="P-loop containing nucleotide triphosphate hydrolases"/>
    <property type="match status" value="1"/>
</dbReference>
<dbReference type="Pfam" id="PF05970">
    <property type="entry name" value="PIF1"/>
    <property type="match status" value="1"/>
</dbReference>
<keyword evidence="1" id="KW-0227">DNA damage</keyword>
<dbReference type="EMBL" id="ML145086">
    <property type="protein sequence ID" value="TBU64503.1"/>
    <property type="molecule type" value="Genomic_DNA"/>
</dbReference>
<dbReference type="GO" id="GO:0016787">
    <property type="term" value="F:hydrolase activity"/>
    <property type="evidence" value="ECO:0007669"/>
    <property type="project" value="UniProtKB-KW"/>
</dbReference>
<accession>A0A4Q9P3F5</accession>
<evidence type="ECO:0000259" key="2">
    <source>
        <dbReference type="Pfam" id="PF05970"/>
    </source>
</evidence>
<keyword evidence="1" id="KW-0067">ATP-binding</keyword>
<dbReference type="OMA" id="GIYKEIM"/>
<dbReference type="InterPro" id="IPR027417">
    <property type="entry name" value="P-loop_NTPase"/>
</dbReference>
<dbReference type="PANTHER" id="PTHR10492">
    <property type="match status" value="1"/>
</dbReference>
<keyword evidence="1" id="KW-0234">DNA repair</keyword>
<dbReference type="AlphaFoldDB" id="A0A4Q9P3F5"/>
<dbReference type="PANTHER" id="PTHR10492:SF57">
    <property type="entry name" value="ATP-DEPENDENT DNA HELICASE"/>
    <property type="match status" value="1"/>
</dbReference>
<dbReference type="GO" id="GO:0006310">
    <property type="term" value="P:DNA recombination"/>
    <property type="evidence" value="ECO:0007669"/>
    <property type="project" value="UniProtKB-KW"/>
</dbReference>
<feature type="domain" description="DNA helicase Pif1-like DEAD-box helicase" evidence="2">
    <location>
        <begin position="1"/>
        <end position="76"/>
    </location>
</feature>
<dbReference type="GO" id="GO:0006281">
    <property type="term" value="P:DNA repair"/>
    <property type="evidence" value="ECO:0007669"/>
    <property type="project" value="UniProtKB-KW"/>
</dbReference>
<evidence type="ECO:0000313" key="4">
    <source>
        <dbReference type="EMBL" id="TBU64503.1"/>
    </source>
</evidence>
<keyword evidence="1 4" id="KW-0347">Helicase</keyword>
<gene>
    <name evidence="4" type="ORF">BD310DRAFT_768239</name>
    <name evidence="3" type="ORF">BD311DRAFT_616986</name>
</gene>
<comment type="similarity">
    <text evidence="1">Belongs to the helicase family.</text>
</comment>
<dbReference type="EC" id="5.6.2.3" evidence="1"/>
<dbReference type="Proteomes" id="UP000292082">
    <property type="component" value="Unassembled WGS sequence"/>
</dbReference>
<feature type="non-terminal residue" evidence="4">
    <location>
        <position position="76"/>
    </location>
</feature>
<sequence>LNQEQYGIYKEIMDAVTHKRPLCAFVDGKAGRGKTFLVNTICNKLRSEGHIVLPTATSAFAAQLYPGGKTTHSVFK</sequence>
<dbReference type="OrthoDB" id="3366231at2759"/>
<dbReference type="SUPFAM" id="SSF52540">
    <property type="entry name" value="P-loop containing nucleoside triphosphate hydrolases"/>
    <property type="match status" value="1"/>
</dbReference>
<dbReference type="InterPro" id="IPR010285">
    <property type="entry name" value="DNA_helicase_pif1-like_DEAD"/>
</dbReference>
<keyword evidence="1" id="KW-0378">Hydrolase</keyword>